<dbReference type="SUPFAM" id="SSF51366">
    <property type="entry name" value="Ribulose-phoshate binding barrel"/>
    <property type="match status" value="1"/>
</dbReference>
<evidence type="ECO:0000256" key="2">
    <source>
        <dbReference type="ARBA" id="ARBA00005133"/>
    </source>
</evidence>
<dbReference type="Proteomes" id="UP000317494">
    <property type="component" value="Unassembled WGS sequence"/>
</dbReference>
<evidence type="ECO:0000313" key="14">
    <source>
        <dbReference type="EMBL" id="TPX53235.1"/>
    </source>
</evidence>
<dbReference type="Proteomes" id="UP000320475">
    <property type="component" value="Unassembled WGS sequence"/>
</dbReference>
<evidence type="ECO:0000256" key="11">
    <source>
        <dbReference type="RuleBase" id="RU003657"/>
    </source>
</evidence>
<evidence type="ECO:0000256" key="3">
    <source>
        <dbReference type="ARBA" id="ARBA00009667"/>
    </source>
</evidence>
<evidence type="ECO:0000256" key="1">
    <source>
        <dbReference type="ARBA" id="ARBA00000901"/>
    </source>
</evidence>
<keyword evidence="8 12" id="KW-0413">Isomerase</keyword>
<sequence>MTLFRPCIDLHEGQVKQIVGSTLTATTNTATINHTSTHEPSHFAHLYRTHALHGAHLIKLGPGNDAAAASALAAWPSSLQLGGGITLANAPHWLAAGASKVIVTSHLFPCAAFSEDRLRALAERIGTDRLVVDLSCKRTLNGWRVAMDGWSTLTDMVVNEESLEMLRSYCCEFLVHAADVEGLQAGIDEELVASLAKWSKIPCTYAGGAKDLSDIELVDKLSGGAIDLTYGSALDIFGGRGVKLLDLVKWNKRQQG</sequence>
<evidence type="ECO:0000256" key="5">
    <source>
        <dbReference type="ARBA" id="ARBA00018464"/>
    </source>
</evidence>
<dbReference type="InterPro" id="IPR011858">
    <property type="entry name" value="His6/HISN3"/>
</dbReference>
<dbReference type="InterPro" id="IPR013785">
    <property type="entry name" value="Aldolase_TIM"/>
</dbReference>
<evidence type="ECO:0000256" key="7">
    <source>
        <dbReference type="ARBA" id="ARBA00023102"/>
    </source>
</evidence>
<protein>
    <recommendedName>
        <fullName evidence="5 12">1-(5-phosphoribosyl)-5-[(5-phosphoribosylamino)methylideneamino] imidazole-4-carboxamide isomerase</fullName>
        <ecNumber evidence="4 12">5.3.1.16</ecNumber>
    </recommendedName>
    <alternativeName>
        <fullName evidence="10 12">5-proFAR isomerase</fullName>
    </alternativeName>
    <alternativeName>
        <fullName evidence="9 12">Phosphoribosylformimino-5-aminoimidazole carboxamide ribotide isomerase</fullName>
    </alternativeName>
</protein>
<evidence type="ECO:0000256" key="12">
    <source>
        <dbReference type="RuleBase" id="RU364022"/>
    </source>
</evidence>
<dbReference type="UniPathway" id="UPA00031">
    <property type="reaction ID" value="UER00009"/>
</dbReference>
<dbReference type="GO" id="GO:0003949">
    <property type="term" value="F:1-(5-phosphoribosyl)-5-[(5-phosphoribosylamino)methylideneamino]imidazole-4-carboxamide isomerase activity"/>
    <property type="evidence" value="ECO:0007669"/>
    <property type="project" value="UniProtKB-EC"/>
</dbReference>
<reference evidence="15 16" key="1">
    <citation type="journal article" date="2019" name="Sci. Rep.">
        <title>Comparative genomics of chytrid fungi reveal insights into the obligate biotrophic and pathogenic lifestyle of Synchytrium endobioticum.</title>
        <authorList>
            <person name="van de Vossenberg B.T.L.H."/>
            <person name="Warris S."/>
            <person name="Nguyen H.D.T."/>
            <person name="van Gent-Pelzer M.P.E."/>
            <person name="Joly D.L."/>
            <person name="van de Geest H.C."/>
            <person name="Bonants P.J.M."/>
            <person name="Smith D.S."/>
            <person name="Levesque C.A."/>
            <person name="van der Lee T.A.J."/>
        </authorList>
    </citation>
    <scope>NUCLEOTIDE SEQUENCE [LARGE SCALE GENOMIC DNA]</scope>
    <source>
        <strain evidence="13 16">LEV6574</strain>
        <strain evidence="14 15">MB42</strain>
    </source>
</reference>
<dbReference type="OrthoDB" id="446074at2759"/>
<dbReference type="GO" id="GO:0005737">
    <property type="term" value="C:cytoplasm"/>
    <property type="evidence" value="ECO:0007669"/>
    <property type="project" value="UniProtKB-SubCell"/>
</dbReference>
<dbReference type="PANTHER" id="PTHR43090">
    <property type="entry name" value="1-(5-PHOSPHORIBOSYL)-5-[(5-PHOSPHORIBOSYLAMINO)METHYLIDENEAMINO] IMIDAZOLE-4-CARBOXAMIDE ISOMERASE"/>
    <property type="match status" value="1"/>
</dbReference>
<evidence type="ECO:0000256" key="6">
    <source>
        <dbReference type="ARBA" id="ARBA00022605"/>
    </source>
</evidence>
<dbReference type="EMBL" id="QEAM01000014">
    <property type="protein sequence ID" value="TPX50679.1"/>
    <property type="molecule type" value="Genomic_DNA"/>
</dbReference>
<comment type="subcellular location">
    <subcellularLocation>
        <location evidence="12">Cytoplasm</location>
    </subcellularLocation>
</comment>
<keyword evidence="7 11" id="KW-0368">Histidine biosynthesis</keyword>
<proteinExistence type="inferred from homology"/>
<dbReference type="Gene3D" id="3.20.20.70">
    <property type="entry name" value="Aldolase class I"/>
    <property type="match status" value="1"/>
</dbReference>
<comment type="similarity">
    <text evidence="3 11">Belongs to the HisA/HisF family.</text>
</comment>
<evidence type="ECO:0000256" key="9">
    <source>
        <dbReference type="ARBA" id="ARBA00030547"/>
    </source>
</evidence>
<dbReference type="EC" id="5.3.1.16" evidence="4 12"/>
<dbReference type="VEuPathDB" id="FungiDB:SeMB42_g00903"/>
<organism evidence="13 16">
    <name type="scientific">Synchytrium endobioticum</name>
    <dbReference type="NCBI Taxonomy" id="286115"/>
    <lineage>
        <taxon>Eukaryota</taxon>
        <taxon>Fungi</taxon>
        <taxon>Fungi incertae sedis</taxon>
        <taxon>Chytridiomycota</taxon>
        <taxon>Chytridiomycota incertae sedis</taxon>
        <taxon>Chytridiomycetes</taxon>
        <taxon>Synchytriales</taxon>
        <taxon>Synchytriaceae</taxon>
        <taxon>Synchytrium</taxon>
    </lineage>
</organism>
<dbReference type="Pfam" id="PF00977">
    <property type="entry name" value="His_biosynth"/>
    <property type="match status" value="1"/>
</dbReference>
<dbReference type="GO" id="GO:0000162">
    <property type="term" value="P:L-tryptophan biosynthetic process"/>
    <property type="evidence" value="ECO:0007669"/>
    <property type="project" value="TreeGrafter"/>
</dbReference>
<evidence type="ECO:0000256" key="10">
    <source>
        <dbReference type="ARBA" id="ARBA00031376"/>
    </source>
</evidence>
<dbReference type="InterPro" id="IPR044524">
    <property type="entry name" value="Isoase_HisA-like"/>
</dbReference>
<dbReference type="InterPro" id="IPR006062">
    <property type="entry name" value="His_biosynth"/>
</dbReference>
<name>A0A507DG51_9FUNG</name>
<evidence type="ECO:0000256" key="4">
    <source>
        <dbReference type="ARBA" id="ARBA00012550"/>
    </source>
</evidence>
<dbReference type="GO" id="GO:0000105">
    <property type="term" value="P:L-histidine biosynthetic process"/>
    <property type="evidence" value="ECO:0007669"/>
    <property type="project" value="UniProtKB-UniPathway"/>
</dbReference>
<comment type="pathway">
    <text evidence="2 12">Amino-acid biosynthesis; L-histidine biosynthesis; L-histidine from 5-phospho-alpha-D-ribose 1-diphosphate: step 4/9.</text>
</comment>
<accession>A0A507DG51</accession>
<dbReference type="FunFam" id="3.20.20.70:FF:000110">
    <property type="entry name" value="1-(5-phosphoribosyl)-5-[(5-phosphoribosylamino)methylideneamino] imidazole-4-carboxamide isomerase, chloroplastic"/>
    <property type="match status" value="1"/>
</dbReference>
<keyword evidence="6 11" id="KW-0028">Amino-acid biosynthesis</keyword>
<evidence type="ECO:0000256" key="8">
    <source>
        <dbReference type="ARBA" id="ARBA00023235"/>
    </source>
</evidence>
<dbReference type="EMBL" id="QEAN01000020">
    <property type="protein sequence ID" value="TPX53235.1"/>
    <property type="molecule type" value="Genomic_DNA"/>
</dbReference>
<dbReference type="AlphaFoldDB" id="A0A507DG51"/>
<gene>
    <name evidence="13" type="primary">HIS6</name>
    <name evidence="13" type="ORF">SeLEV6574_g00760</name>
    <name evidence="14" type="ORF">SeMB42_g00903</name>
</gene>
<dbReference type="InterPro" id="IPR011060">
    <property type="entry name" value="RibuloseP-bd_barrel"/>
</dbReference>
<dbReference type="PANTHER" id="PTHR43090:SF2">
    <property type="entry name" value="1-(5-PHOSPHORIBOSYL)-5-[(5-PHOSPHORIBOSYLAMINO)METHYLIDENEAMINO] IMIDAZOLE-4-CARBOXAMIDE ISOMERASE"/>
    <property type="match status" value="1"/>
</dbReference>
<evidence type="ECO:0000313" key="13">
    <source>
        <dbReference type="EMBL" id="TPX50679.1"/>
    </source>
</evidence>
<dbReference type="NCBIfam" id="TIGR02129">
    <property type="entry name" value="hisA_euk"/>
    <property type="match status" value="1"/>
</dbReference>
<dbReference type="CDD" id="cd04723">
    <property type="entry name" value="HisA_HisF"/>
    <property type="match status" value="1"/>
</dbReference>
<keyword evidence="15" id="KW-1185">Reference proteome</keyword>
<comment type="catalytic activity">
    <reaction evidence="1 12">
        <text>1-(5-phospho-beta-D-ribosyl)-5-[(5-phospho-beta-D-ribosylamino)methylideneamino]imidazole-4-carboxamide = 5-[(5-phospho-1-deoxy-D-ribulos-1-ylimino)methylamino]-1-(5-phospho-beta-D-ribosyl)imidazole-4-carboxamide</text>
        <dbReference type="Rhea" id="RHEA:15469"/>
        <dbReference type="ChEBI" id="CHEBI:58435"/>
        <dbReference type="ChEBI" id="CHEBI:58525"/>
        <dbReference type="EC" id="5.3.1.16"/>
    </reaction>
</comment>
<comment type="caution">
    <text evidence="13">The sequence shown here is derived from an EMBL/GenBank/DDBJ whole genome shotgun (WGS) entry which is preliminary data.</text>
</comment>
<evidence type="ECO:0000313" key="16">
    <source>
        <dbReference type="Proteomes" id="UP000320475"/>
    </source>
</evidence>
<keyword evidence="12" id="KW-0963">Cytoplasm</keyword>
<dbReference type="STRING" id="286115.A0A507DG51"/>
<evidence type="ECO:0000313" key="15">
    <source>
        <dbReference type="Proteomes" id="UP000317494"/>
    </source>
</evidence>